<dbReference type="GO" id="GO:0016740">
    <property type="term" value="F:transferase activity"/>
    <property type="evidence" value="ECO:0007669"/>
    <property type="project" value="UniProtKB-KW"/>
</dbReference>
<sequence>MNRATCFALGRSGASGRTAMVALWLCASLSPAFGQEAAITPVVLPGAPVEMPQLGPPAELLPVPSTVFARTLADVLAGDETLVGFYARRDWAPVWTGAEDAPRRAAFFTTLAEAGAQGLPERRYDAEGLVRQFREVLGERDRGLLEAAMTRAFLSYARDVNSGVLTPARVDPGIVRQVRRPEVLGLMEGIAGEAPGRFLASLPPRSTEYAALLREKAHLEAMLSHPSGPVITADVLKPGQAGPDVVALARRLTTLGYPAGEGHSYDGNLRAAVKRFQQDRGLNDDGVAGRITLQELNRNSTGKLSAVLAALERERWSNFDRGKRHIWVNIADFQVKIVENGHVTFSTRSVVGKAAPDHETPEFSDMMQFMVVNPRWNVPRSISIREYLPQLQKNPNAVGHLDVVDRAGNVIPRDAVDFTQFTPQNFPYRIRQAPGDDNALGLVKFMFPNKYNIYLHDTPSKSLFNRDERAFSHGCIRLADPFDFAYALLAAQESDPVARFQRVLATGKETTVRLKEPVPIHLDYRTAFSDERGRIVYRADVYGRDGKIAAALEKAGVALPGVQG</sequence>
<evidence type="ECO:0000256" key="6">
    <source>
        <dbReference type="ARBA" id="ARBA00023316"/>
    </source>
</evidence>
<dbReference type="SUPFAM" id="SSF141523">
    <property type="entry name" value="L,D-transpeptidase catalytic domain-like"/>
    <property type="match status" value="1"/>
</dbReference>
<evidence type="ECO:0000256" key="1">
    <source>
        <dbReference type="ARBA" id="ARBA00004752"/>
    </source>
</evidence>
<evidence type="ECO:0000313" key="11">
    <source>
        <dbReference type="Proteomes" id="UP000028826"/>
    </source>
</evidence>
<dbReference type="InterPro" id="IPR005490">
    <property type="entry name" value="LD_TPept_cat_dom"/>
</dbReference>
<dbReference type="UniPathway" id="UPA00219"/>
<keyword evidence="3" id="KW-0808">Transferase</keyword>
<dbReference type="InterPro" id="IPR052905">
    <property type="entry name" value="LD-transpeptidase_YkuD-like"/>
</dbReference>
<dbReference type="eggNOG" id="COG2989">
    <property type="taxonomic scope" value="Bacteria"/>
</dbReference>
<dbReference type="Gene3D" id="2.40.440.10">
    <property type="entry name" value="L,D-transpeptidase catalytic domain-like"/>
    <property type="match status" value="1"/>
</dbReference>
<dbReference type="InterPro" id="IPR038063">
    <property type="entry name" value="Transpep_catalytic_dom"/>
</dbReference>
<dbReference type="Proteomes" id="UP000028826">
    <property type="component" value="Unassembled WGS sequence"/>
</dbReference>
<dbReference type="GO" id="GO:0009252">
    <property type="term" value="P:peptidoglycan biosynthetic process"/>
    <property type="evidence" value="ECO:0007669"/>
    <property type="project" value="UniProtKB-UniPathway"/>
</dbReference>
<name>A0A086YCJ4_9RHOB</name>
<keyword evidence="6 7" id="KW-0961">Cell wall biogenesis/degradation</keyword>
<dbReference type="Pfam" id="PF03734">
    <property type="entry name" value="YkuD"/>
    <property type="match status" value="1"/>
</dbReference>
<evidence type="ECO:0000259" key="9">
    <source>
        <dbReference type="PROSITE" id="PS52029"/>
    </source>
</evidence>
<feature type="signal peptide" evidence="8">
    <location>
        <begin position="1"/>
        <end position="34"/>
    </location>
</feature>
<keyword evidence="8" id="KW-0732">Signal</keyword>
<evidence type="ECO:0000256" key="4">
    <source>
        <dbReference type="ARBA" id="ARBA00022960"/>
    </source>
</evidence>
<keyword evidence="5 7" id="KW-0573">Peptidoglycan synthesis</keyword>
<dbReference type="GO" id="GO:0008360">
    <property type="term" value="P:regulation of cell shape"/>
    <property type="evidence" value="ECO:0007669"/>
    <property type="project" value="UniProtKB-UniRule"/>
</dbReference>
<comment type="caution">
    <text evidence="10">The sequence shown here is derived from an EMBL/GenBank/DDBJ whole genome shotgun (WGS) entry which is preliminary data.</text>
</comment>
<dbReference type="Pfam" id="PF20142">
    <property type="entry name" value="Scaffold"/>
    <property type="match status" value="1"/>
</dbReference>
<dbReference type="InterPro" id="IPR036365">
    <property type="entry name" value="PGBD-like_sf"/>
</dbReference>
<evidence type="ECO:0000313" key="10">
    <source>
        <dbReference type="EMBL" id="KFI31994.1"/>
    </source>
</evidence>
<dbReference type="CDD" id="cd16913">
    <property type="entry name" value="YkuD_like"/>
    <property type="match status" value="1"/>
</dbReference>
<dbReference type="EMBL" id="JGYG01000001">
    <property type="protein sequence ID" value="KFI31994.1"/>
    <property type="molecule type" value="Genomic_DNA"/>
</dbReference>
<dbReference type="PANTHER" id="PTHR41533">
    <property type="entry name" value="L,D-TRANSPEPTIDASE HI_1667-RELATED"/>
    <property type="match status" value="1"/>
</dbReference>
<protein>
    <submittedName>
        <fullName evidence="10">Peptidoglycan-binding protein</fullName>
    </submittedName>
</protein>
<gene>
    <name evidence="10" type="ORF">CN97_06145</name>
</gene>
<dbReference type="PROSITE" id="PS52029">
    <property type="entry name" value="LD_TPASE"/>
    <property type="match status" value="1"/>
</dbReference>
<comment type="pathway">
    <text evidence="1 7">Cell wall biogenesis; peptidoglycan biosynthesis.</text>
</comment>
<dbReference type="PANTHER" id="PTHR41533:SF2">
    <property type="entry name" value="BLR7131 PROTEIN"/>
    <property type="match status" value="1"/>
</dbReference>
<evidence type="ECO:0000256" key="7">
    <source>
        <dbReference type="PROSITE-ProRule" id="PRU01373"/>
    </source>
</evidence>
<evidence type="ECO:0000256" key="2">
    <source>
        <dbReference type="ARBA" id="ARBA00005992"/>
    </source>
</evidence>
<evidence type="ECO:0000256" key="5">
    <source>
        <dbReference type="ARBA" id="ARBA00022984"/>
    </source>
</evidence>
<dbReference type="InterPro" id="IPR045380">
    <property type="entry name" value="LD_TPept_scaffold_dom"/>
</dbReference>
<dbReference type="GO" id="GO:0004180">
    <property type="term" value="F:carboxypeptidase activity"/>
    <property type="evidence" value="ECO:0007669"/>
    <property type="project" value="UniProtKB-ARBA"/>
</dbReference>
<keyword evidence="4 7" id="KW-0133">Cell shape</keyword>
<keyword evidence="11" id="KW-1185">Reference proteome</keyword>
<dbReference type="STRING" id="195105.CN97_06145"/>
<dbReference type="RefSeq" id="WP_242685168.1">
    <property type="nucleotide sequence ID" value="NZ_CAMIFG010000016.1"/>
</dbReference>
<dbReference type="Pfam" id="PF01471">
    <property type="entry name" value="PG_binding_1"/>
    <property type="match status" value="1"/>
</dbReference>
<dbReference type="InterPro" id="IPR002477">
    <property type="entry name" value="Peptidoglycan-bd-like"/>
</dbReference>
<evidence type="ECO:0000256" key="8">
    <source>
        <dbReference type="SAM" id="SignalP"/>
    </source>
</evidence>
<dbReference type="AlphaFoldDB" id="A0A086YCJ4"/>
<feature type="domain" description="L,D-TPase catalytic" evidence="9">
    <location>
        <begin position="324"/>
        <end position="500"/>
    </location>
</feature>
<accession>A0A086YCJ4</accession>
<dbReference type="SUPFAM" id="SSF47090">
    <property type="entry name" value="PGBD-like"/>
    <property type="match status" value="1"/>
</dbReference>
<feature type="active site" description="Proton donor/acceptor" evidence="7">
    <location>
        <position position="456"/>
    </location>
</feature>
<organism evidence="10 11">
    <name type="scientific">Haematobacter massiliensis</name>
    <dbReference type="NCBI Taxonomy" id="195105"/>
    <lineage>
        <taxon>Bacteria</taxon>
        <taxon>Pseudomonadati</taxon>
        <taxon>Pseudomonadota</taxon>
        <taxon>Alphaproteobacteria</taxon>
        <taxon>Rhodobacterales</taxon>
        <taxon>Paracoccaceae</taxon>
        <taxon>Haematobacter</taxon>
    </lineage>
</organism>
<reference evidence="10 11" key="1">
    <citation type="submission" date="2014-03" db="EMBL/GenBank/DDBJ databases">
        <title>Genome of Haematobacter massiliensis CCUG 47968.</title>
        <authorList>
            <person name="Wang D."/>
            <person name="Wang G."/>
        </authorList>
    </citation>
    <scope>NUCLEOTIDE SEQUENCE [LARGE SCALE GENOMIC DNA]</scope>
    <source>
        <strain evidence="10 11">CCUG 47968</strain>
    </source>
</reference>
<evidence type="ECO:0000256" key="3">
    <source>
        <dbReference type="ARBA" id="ARBA00022679"/>
    </source>
</evidence>
<proteinExistence type="inferred from homology"/>
<feature type="active site" description="Nucleophile" evidence="7">
    <location>
        <position position="475"/>
    </location>
</feature>
<dbReference type="InterPro" id="IPR036366">
    <property type="entry name" value="PGBDSf"/>
</dbReference>
<dbReference type="GO" id="GO:0071555">
    <property type="term" value="P:cell wall organization"/>
    <property type="evidence" value="ECO:0007669"/>
    <property type="project" value="UniProtKB-UniRule"/>
</dbReference>
<dbReference type="Gene3D" id="1.10.101.10">
    <property type="entry name" value="PGBD-like superfamily/PGBD"/>
    <property type="match status" value="1"/>
</dbReference>
<feature type="chain" id="PRO_5001817498" evidence="8">
    <location>
        <begin position="35"/>
        <end position="564"/>
    </location>
</feature>
<comment type="similarity">
    <text evidence="2">Belongs to the YkuD family.</text>
</comment>